<dbReference type="PROSITE" id="PS51257">
    <property type="entry name" value="PROKAR_LIPOPROTEIN"/>
    <property type="match status" value="1"/>
</dbReference>
<proteinExistence type="predicted"/>
<dbReference type="STRING" id="393003.SAMN05660461_5149"/>
<dbReference type="EMBL" id="FUZZ01000004">
    <property type="protein sequence ID" value="SKD09266.1"/>
    <property type="molecule type" value="Genomic_DNA"/>
</dbReference>
<feature type="chain" id="PRO_5010565295" description="DUF4397 domain-containing protein" evidence="1">
    <location>
        <begin position="34"/>
        <end position="261"/>
    </location>
</feature>
<name>A0A1T5P9C5_9BACT</name>
<protein>
    <recommendedName>
        <fullName evidence="4">DUF4397 domain-containing protein</fullName>
    </recommendedName>
</protein>
<reference evidence="2 3" key="1">
    <citation type="submission" date="2017-02" db="EMBL/GenBank/DDBJ databases">
        <authorList>
            <person name="Peterson S.W."/>
        </authorList>
    </citation>
    <scope>NUCLEOTIDE SEQUENCE [LARGE SCALE GENOMIC DNA]</scope>
    <source>
        <strain evidence="2 3">DSM 18108</strain>
    </source>
</reference>
<dbReference type="Proteomes" id="UP000190166">
    <property type="component" value="Unassembled WGS sequence"/>
</dbReference>
<evidence type="ECO:0000313" key="3">
    <source>
        <dbReference type="Proteomes" id="UP000190166"/>
    </source>
</evidence>
<evidence type="ECO:0000256" key="1">
    <source>
        <dbReference type="SAM" id="SignalP"/>
    </source>
</evidence>
<accession>A0A1T5P9C5</accession>
<keyword evidence="1" id="KW-0732">Signal</keyword>
<evidence type="ECO:0000313" key="2">
    <source>
        <dbReference type="EMBL" id="SKD09266.1"/>
    </source>
</evidence>
<feature type="signal peptide" evidence="1">
    <location>
        <begin position="1"/>
        <end position="33"/>
    </location>
</feature>
<dbReference type="AlphaFoldDB" id="A0A1T5P9C5"/>
<dbReference type="RefSeq" id="WP_079472406.1">
    <property type="nucleotide sequence ID" value="NZ_FUZZ01000004.1"/>
</dbReference>
<sequence length="261" mass="28515">MQQIFPRYATAWQLLRSRLITAPLLMLILASCAKQTVAPGAASLTLINAVVGSSPLVTNFKGGNPFEYYHATQLIYKTFNNNSNRYAQFSGTQPVALYQYPDTTEKSVPLFNLVLDLPVGSVQTLFLTGTVSAPDTMLVKDDLPYHADSSMGMRFVNLSPGSSDISVSIKGQTGAPEVARLPYKGSTVFKKYAAGFEVHDYEFEFRDAVSGALLGSYITEGIYHQNTIYAHPWMYKNFTLALVGIPGGTGVNAPAVMLVRY</sequence>
<gene>
    <name evidence="2" type="ORF">SAMN05660461_5149</name>
</gene>
<keyword evidence="3" id="KW-1185">Reference proteome</keyword>
<organism evidence="2 3">
    <name type="scientific">Chitinophaga ginsengisegetis</name>
    <dbReference type="NCBI Taxonomy" id="393003"/>
    <lineage>
        <taxon>Bacteria</taxon>
        <taxon>Pseudomonadati</taxon>
        <taxon>Bacteroidota</taxon>
        <taxon>Chitinophagia</taxon>
        <taxon>Chitinophagales</taxon>
        <taxon>Chitinophagaceae</taxon>
        <taxon>Chitinophaga</taxon>
    </lineage>
</organism>
<evidence type="ECO:0008006" key="4">
    <source>
        <dbReference type="Google" id="ProtNLM"/>
    </source>
</evidence>